<evidence type="ECO:0000256" key="6">
    <source>
        <dbReference type="ARBA" id="ARBA00022991"/>
    </source>
</evidence>
<dbReference type="Gene3D" id="3.40.50.620">
    <property type="entry name" value="HUPs"/>
    <property type="match status" value="1"/>
</dbReference>
<dbReference type="SUPFAM" id="SSF48173">
    <property type="entry name" value="Cryptochrome/photolyase FAD-binding domain"/>
    <property type="match status" value="1"/>
</dbReference>
<dbReference type="InterPro" id="IPR005101">
    <property type="entry name" value="Cryptochr/Photolyase_FAD-bd"/>
</dbReference>
<feature type="compositionally biased region" description="Basic residues" evidence="7">
    <location>
        <begin position="530"/>
        <end position="543"/>
    </location>
</feature>
<dbReference type="PRINTS" id="PR00147">
    <property type="entry name" value="DNAPHOTLYASE"/>
</dbReference>
<dbReference type="InterPro" id="IPR002081">
    <property type="entry name" value="Cryptochrome/DNA_photolyase_1"/>
</dbReference>
<dbReference type="PANTHER" id="PTHR11455">
    <property type="entry name" value="CRYPTOCHROME"/>
    <property type="match status" value="1"/>
</dbReference>
<evidence type="ECO:0000256" key="7">
    <source>
        <dbReference type="SAM" id="MobiDB-lite"/>
    </source>
</evidence>
<dbReference type="EMBL" id="JAQQWN010000007">
    <property type="protein sequence ID" value="KAK8074666.1"/>
    <property type="molecule type" value="Genomic_DNA"/>
</dbReference>
<evidence type="ECO:0000256" key="4">
    <source>
        <dbReference type="ARBA" id="ARBA00022630"/>
    </source>
</evidence>
<gene>
    <name evidence="9" type="ORF">PG997_009329</name>
</gene>
<feature type="region of interest" description="Disordered" evidence="7">
    <location>
        <begin position="530"/>
        <end position="585"/>
    </location>
</feature>
<dbReference type="Pfam" id="PF03441">
    <property type="entry name" value="FAD_binding_7"/>
    <property type="match status" value="1"/>
</dbReference>
<keyword evidence="10" id="KW-1185">Reference proteome</keyword>
<organism evidence="9 10">
    <name type="scientific">Apiospora hydei</name>
    <dbReference type="NCBI Taxonomy" id="1337664"/>
    <lineage>
        <taxon>Eukaryota</taxon>
        <taxon>Fungi</taxon>
        <taxon>Dikarya</taxon>
        <taxon>Ascomycota</taxon>
        <taxon>Pezizomycotina</taxon>
        <taxon>Sordariomycetes</taxon>
        <taxon>Xylariomycetidae</taxon>
        <taxon>Amphisphaeriales</taxon>
        <taxon>Apiosporaceae</taxon>
        <taxon>Apiospora</taxon>
    </lineage>
</organism>
<feature type="compositionally biased region" description="Pro residues" evidence="7">
    <location>
        <begin position="203"/>
        <end position="214"/>
    </location>
</feature>
<dbReference type="SUPFAM" id="SSF52425">
    <property type="entry name" value="Cryptochrome/photolyase, N-terminal domain"/>
    <property type="match status" value="1"/>
</dbReference>
<comment type="similarity">
    <text evidence="3">Belongs to the DNA photolyase class-1 family.</text>
</comment>
<dbReference type="InterPro" id="IPR014729">
    <property type="entry name" value="Rossmann-like_a/b/a_fold"/>
</dbReference>
<comment type="cofactor">
    <cofactor evidence="2">
        <name>FAD</name>
        <dbReference type="ChEBI" id="CHEBI:57692"/>
    </cofactor>
</comment>
<protein>
    <submittedName>
        <fullName evidence="9">DASH family cryptochrome</fullName>
    </submittedName>
</protein>
<dbReference type="Proteomes" id="UP001433268">
    <property type="component" value="Unassembled WGS sequence"/>
</dbReference>
<evidence type="ECO:0000256" key="2">
    <source>
        <dbReference type="ARBA" id="ARBA00001974"/>
    </source>
</evidence>
<dbReference type="GeneID" id="92046704"/>
<dbReference type="PANTHER" id="PTHR11455:SF22">
    <property type="entry name" value="CRYPTOCHROME DASH"/>
    <property type="match status" value="1"/>
</dbReference>
<name>A0ABR1VTS8_9PEZI</name>
<evidence type="ECO:0000256" key="1">
    <source>
        <dbReference type="ARBA" id="ARBA00001932"/>
    </source>
</evidence>
<evidence type="ECO:0000313" key="9">
    <source>
        <dbReference type="EMBL" id="KAK8074666.1"/>
    </source>
</evidence>
<evidence type="ECO:0000256" key="5">
    <source>
        <dbReference type="ARBA" id="ARBA00022827"/>
    </source>
</evidence>
<dbReference type="Pfam" id="PF00875">
    <property type="entry name" value="DNA_photolyase"/>
    <property type="match status" value="1"/>
</dbReference>
<evidence type="ECO:0000259" key="8">
    <source>
        <dbReference type="PROSITE" id="PS51645"/>
    </source>
</evidence>
<evidence type="ECO:0000313" key="10">
    <source>
        <dbReference type="Proteomes" id="UP001433268"/>
    </source>
</evidence>
<reference evidence="9 10" key="1">
    <citation type="submission" date="2023-01" db="EMBL/GenBank/DDBJ databases">
        <title>Analysis of 21 Apiospora genomes using comparative genomics revels a genus with tremendous synthesis potential of carbohydrate active enzymes and secondary metabolites.</title>
        <authorList>
            <person name="Sorensen T."/>
        </authorList>
    </citation>
    <scope>NUCLEOTIDE SEQUENCE [LARGE SCALE GENOMIC DNA]</scope>
    <source>
        <strain evidence="9 10">CBS 114990</strain>
    </source>
</reference>
<dbReference type="Gene3D" id="1.10.579.10">
    <property type="entry name" value="DNA Cyclobutane Dipyrimidine Photolyase, subunit A, domain 3"/>
    <property type="match status" value="1"/>
</dbReference>
<dbReference type="InterPro" id="IPR036134">
    <property type="entry name" value="Crypto/Photolyase_FAD-like_sf"/>
</dbReference>
<feature type="domain" description="Photolyase/cryptochrome alpha/beta" evidence="8">
    <location>
        <begin position="5"/>
        <end position="165"/>
    </location>
</feature>
<feature type="compositionally biased region" description="Low complexity" evidence="7">
    <location>
        <begin position="564"/>
        <end position="573"/>
    </location>
</feature>
<dbReference type="InterPro" id="IPR036155">
    <property type="entry name" value="Crypto/Photolyase_N_sf"/>
</dbReference>
<dbReference type="InterPro" id="IPR014133">
    <property type="entry name" value="Cry_DASH"/>
</dbReference>
<dbReference type="Gene3D" id="1.25.40.80">
    <property type="match status" value="1"/>
</dbReference>
<comment type="cofactor">
    <cofactor evidence="1">
        <name>(6R)-5,10-methylene-5,6,7,8-tetrahydrofolate</name>
        <dbReference type="ChEBI" id="CHEBI:15636"/>
    </cofactor>
</comment>
<accession>A0ABR1VTS8</accession>
<feature type="region of interest" description="Disordered" evidence="7">
    <location>
        <begin position="365"/>
        <end position="386"/>
    </location>
</feature>
<dbReference type="NCBIfam" id="TIGR02765">
    <property type="entry name" value="crypto_DASH"/>
    <property type="match status" value="1"/>
</dbReference>
<keyword evidence="6" id="KW-0157">Chromophore</keyword>
<evidence type="ECO:0000256" key="3">
    <source>
        <dbReference type="ARBA" id="ARBA00005862"/>
    </source>
</evidence>
<dbReference type="PROSITE" id="PS51645">
    <property type="entry name" value="PHR_CRY_ALPHA_BETA"/>
    <property type="match status" value="1"/>
</dbReference>
<sequence length="874" mass="95860">MSESNVLIYLVRRDLRVSDNPILHHLATTEGHGFTHMLPVCVVTPNHYEVSGFINDGSSSPFPEARSIVGGFWRCGPHRAKFVAESIWDLKNSFESLGSGLVIRVGQFSDTLKSLVGGLKAEGLNVGATWMVSQEGYDEKLEEDSVSAYCASEHIEFKSWVDEKYFIDDRDLNFENAQDLPDVFTTYRKSMEPLRERPRQAVPKPPQSSLPDFPPASSIAPQAAPFEIPTDLDAFREAMLKKVRDFIQFLPPFPEDAESAHPFSGGETNALVRLDDIIKNGVVLRYKTSRNGLVGTEFSTKLSAWLALGCITGRQVHWRMVDYEDGKDETFAEAEGYGKGENEGSKEVWQKLFYRSGFREDHSHKWKAPVKKEGTQEPSESDAAEDVDRTLQRIFDGTTGMGLIDATQRELLHTGYTSNRARQNVASFIAKHLNIDWRYGAEWYEMLLVDYDVSSNWANWQYVAGVGNDPRGEARIFNPVKQAFDYDKEGTYVRCWVPEEDWDRFNLTGLVMAEDPVKRIDFTVDGKPNKHVKRPFDRRRKDGRIRSATNTQVVTDRQPHQSENAANAPNGNNYGSQYGPQARHFPQFDPHAAQEVEGSGEVEEEVLVEAVVEEEAAMAVLQTEGFRGVVGGIEAMAVGNHSSTQMHTPNTGRLPGPEGRCHGVLRKGRQVDTLGHDEEGAGFDADPAVLGLDVAVDPKLAVALAAAVLIHGLGALLDDGPRPHRVKGVSHGGLLVVELEPGRDARAAGEAQDGAAAQRLVQDRRERAAVHDARPAGRAAAKVDDVDQLARGRVPEDALVGQALGAGEGARGDAALALLAVAATAVVVRGPGLPGRVRGELLHEGQPRGPLVDPRRHVQVLGACPVLGAGAGRW</sequence>
<feature type="region of interest" description="Disordered" evidence="7">
    <location>
        <begin position="193"/>
        <end position="215"/>
    </location>
</feature>
<keyword evidence="5" id="KW-0274">FAD</keyword>
<keyword evidence="4" id="KW-0285">Flavoprotein</keyword>
<comment type="caution">
    <text evidence="9">The sequence shown here is derived from an EMBL/GenBank/DDBJ whole genome shotgun (WGS) entry which is preliminary data.</text>
</comment>
<dbReference type="InterPro" id="IPR006050">
    <property type="entry name" value="DNA_photolyase_N"/>
</dbReference>
<dbReference type="RefSeq" id="XP_066665606.1">
    <property type="nucleotide sequence ID" value="XM_066813644.1"/>
</dbReference>
<proteinExistence type="inferred from homology"/>